<evidence type="ECO:0000259" key="12">
    <source>
        <dbReference type="PROSITE" id="PS51406"/>
    </source>
</evidence>
<dbReference type="InterPro" id="IPR013783">
    <property type="entry name" value="Ig-like_fold"/>
</dbReference>
<feature type="compositionally biased region" description="Pro residues" evidence="10">
    <location>
        <begin position="532"/>
        <end position="544"/>
    </location>
</feature>
<dbReference type="HOGENOM" id="CLU_316774_0_0_1"/>
<feature type="domain" description="Fibronectin type-III" evidence="11">
    <location>
        <begin position="1559"/>
        <end position="1649"/>
    </location>
</feature>
<evidence type="ECO:0000256" key="6">
    <source>
        <dbReference type="ARBA" id="ARBA00022737"/>
    </source>
</evidence>
<feature type="domain" description="Fibronectin type-III" evidence="11">
    <location>
        <begin position="1083"/>
        <end position="1183"/>
    </location>
</feature>
<feature type="domain" description="Fibronectin type-III" evidence="11">
    <location>
        <begin position="1190"/>
        <end position="1279"/>
    </location>
</feature>
<feature type="domain" description="Fibronectin type-III" evidence="11">
    <location>
        <begin position="20"/>
        <end position="113"/>
    </location>
</feature>
<evidence type="ECO:0000256" key="10">
    <source>
        <dbReference type="SAM" id="MobiDB-lite"/>
    </source>
</evidence>
<dbReference type="SMART" id="SM00060">
    <property type="entry name" value="FN3"/>
    <property type="match status" value="16"/>
</dbReference>
<evidence type="ECO:0000256" key="7">
    <source>
        <dbReference type="ARBA" id="ARBA00022889"/>
    </source>
</evidence>
<organism evidence="13 14">
    <name type="scientific">Ornithorhynchus anatinus</name>
    <name type="common">Duckbill platypus</name>
    <dbReference type="NCBI Taxonomy" id="9258"/>
    <lineage>
        <taxon>Eukaryota</taxon>
        <taxon>Metazoa</taxon>
        <taxon>Chordata</taxon>
        <taxon>Craniata</taxon>
        <taxon>Vertebrata</taxon>
        <taxon>Euteleostomi</taxon>
        <taxon>Mammalia</taxon>
        <taxon>Monotremata</taxon>
        <taxon>Ornithorhynchidae</taxon>
        <taxon>Ornithorhynchus</taxon>
    </lineage>
</organism>
<reference evidence="13" key="2">
    <citation type="submission" date="2025-08" db="UniProtKB">
        <authorList>
            <consortium name="Ensembl"/>
        </authorList>
    </citation>
    <scope>IDENTIFICATION</scope>
    <source>
        <strain evidence="13">Glennie</strain>
    </source>
</reference>
<dbReference type="Gene3D" id="2.60.40.10">
    <property type="entry name" value="Immunoglobulins"/>
    <property type="match status" value="16"/>
</dbReference>
<feature type="region of interest" description="Disordered" evidence="10">
    <location>
        <begin position="925"/>
        <end position="960"/>
    </location>
</feature>
<dbReference type="InParanoid" id="F7F448"/>
<evidence type="ECO:0000256" key="8">
    <source>
        <dbReference type="ARBA" id="ARBA00023157"/>
    </source>
</evidence>
<feature type="domain" description="Fibronectin type-III" evidence="11">
    <location>
        <begin position="1472"/>
        <end position="1558"/>
    </location>
</feature>
<dbReference type="Ensembl" id="ENSOANT00000000937.3">
    <property type="protein sequence ID" value="ENSOANP00000000936.3"/>
    <property type="gene ID" value="ENSOANG00000000594.3"/>
</dbReference>
<feature type="compositionally biased region" description="Pro residues" evidence="10">
    <location>
        <begin position="330"/>
        <end position="339"/>
    </location>
</feature>
<dbReference type="GO" id="GO:0030155">
    <property type="term" value="P:regulation of cell adhesion"/>
    <property type="evidence" value="ECO:0000318"/>
    <property type="project" value="GO_Central"/>
</dbReference>
<dbReference type="OMA" id="SALGLTX"/>
<proteinExistence type="predicted"/>
<evidence type="ECO:0000313" key="14">
    <source>
        <dbReference type="Proteomes" id="UP000002279"/>
    </source>
</evidence>
<evidence type="ECO:0000256" key="2">
    <source>
        <dbReference type="ARBA" id="ARBA00022525"/>
    </source>
</evidence>
<evidence type="ECO:0000256" key="5">
    <source>
        <dbReference type="ARBA" id="ARBA00022729"/>
    </source>
</evidence>
<dbReference type="FunFam" id="2.60.40.10:FF:000024">
    <property type="entry name" value="Tenascin-X"/>
    <property type="match status" value="12"/>
</dbReference>
<protein>
    <recommendedName>
        <fullName evidence="15">Tenascin XB</fullName>
    </recommendedName>
</protein>
<feature type="compositionally biased region" description="Pro residues" evidence="10">
    <location>
        <begin position="950"/>
        <end position="960"/>
    </location>
</feature>
<feature type="domain" description="Fibronectin type-III" evidence="11">
    <location>
        <begin position="230"/>
        <end position="328"/>
    </location>
</feature>
<dbReference type="eggNOG" id="KOG1225">
    <property type="taxonomic scope" value="Eukaryota"/>
</dbReference>
<dbReference type="PANTHER" id="PTHR46708">
    <property type="entry name" value="TENASCIN"/>
    <property type="match status" value="1"/>
</dbReference>
<dbReference type="Pfam" id="PF00041">
    <property type="entry name" value="fn3"/>
    <property type="match status" value="16"/>
</dbReference>
<dbReference type="FunFam" id="2.60.40.10:FF:000701">
    <property type="entry name" value="Tenascin-X"/>
    <property type="match status" value="1"/>
</dbReference>
<dbReference type="InterPro" id="IPR020837">
    <property type="entry name" value="Fibrinogen_CS"/>
</dbReference>
<dbReference type="SUPFAM" id="SSF49265">
    <property type="entry name" value="Fibronectin type III"/>
    <property type="match status" value="13"/>
</dbReference>
<feature type="domain" description="Fibronectin type-III" evidence="11">
    <location>
        <begin position="1383"/>
        <end position="1471"/>
    </location>
</feature>
<dbReference type="PANTHER" id="PTHR46708:SF3">
    <property type="entry name" value="TENASCIN-X"/>
    <property type="match status" value="1"/>
</dbReference>
<evidence type="ECO:0000256" key="1">
    <source>
        <dbReference type="ARBA" id="ARBA00004498"/>
    </source>
</evidence>
<dbReference type="STRING" id="9258.ENSOANP00000000936"/>
<dbReference type="InterPro" id="IPR036056">
    <property type="entry name" value="Fibrinogen-like_C"/>
</dbReference>
<keyword evidence="5" id="KW-0732">Signal</keyword>
<dbReference type="GO" id="GO:0031175">
    <property type="term" value="P:neuron projection development"/>
    <property type="evidence" value="ECO:0000318"/>
    <property type="project" value="GO_Central"/>
</dbReference>
<reference evidence="13 14" key="1">
    <citation type="journal article" date="2008" name="Nature">
        <title>Genome analysis of the platypus reveals unique signatures of evolution.</title>
        <authorList>
            <person name="Warren W.C."/>
            <person name="Hillier L.W."/>
            <person name="Marshall Graves J.A."/>
            <person name="Birney E."/>
            <person name="Ponting C.P."/>
            <person name="Grutzner F."/>
            <person name="Belov K."/>
            <person name="Miller W."/>
            <person name="Clarke L."/>
            <person name="Chinwalla A.T."/>
            <person name="Yang S.P."/>
            <person name="Heger A."/>
            <person name="Locke D.P."/>
            <person name="Miethke P."/>
            <person name="Waters P.D."/>
            <person name="Veyrunes F."/>
            <person name="Fulton L."/>
            <person name="Fulton B."/>
            <person name="Graves T."/>
            <person name="Wallis J."/>
            <person name="Puente X.S."/>
            <person name="Lopez-Otin C."/>
            <person name="Ordonez G.R."/>
            <person name="Eichler E.E."/>
            <person name="Chen L."/>
            <person name="Cheng Z."/>
            <person name="Deakin J.E."/>
            <person name="Alsop A."/>
            <person name="Thompson K."/>
            <person name="Kirby P."/>
            <person name="Papenfuss A.T."/>
            <person name="Wakefield M.J."/>
            <person name="Olender T."/>
            <person name="Lancet D."/>
            <person name="Huttley G.A."/>
            <person name="Smit A.F."/>
            <person name="Pask A."/>
            <person name="Temple-Smith P."/>
            <person name="Batzer M.A."/>
            <person name="Walker J.A."/>
            <person name="Konkel M.K."/>
            <person name="Harris R.S."/>
            <person name="Whittington C.M."/>
            <person name="Wong E.S."/>
            <person name="Gemmell N.J."/>
            <person name="Buschiazzo E."/>
            <person name="Vargas Jentzsch I.M."/>
            <person name="Merkel A."/>
            <person name="Schmitz J."/>
            <person name="Zemann A."/>
            <person name="Churakov G."/>
            <person name="Kriegs J.O."/>
            <person name="Brosius J."/>
            <person name="Murchison E.P."/>
            <person name="Sachidanandam R."/>
            <person name="Smith C."/>
            <person name="Hannon G.J."/>
            <person name="Tsend-Ayush E."/>
            <person name="McMillan D."/>
            <person name="Attenborough R."/>
            <person name="Rens W."/>
            <person name="Ferguson-Smith M."/>
            <person name="Lefevre C.M."/>
            <person name="Sharp J.A."/>
            <person name="Nicholas K.R."/>
            <person name="Ray D.A."/>
            <person name="Kube M."/>
            <person name="Reinhardt R."/>
            <person name="Pringle T.H."/>
            <person name="Taylor J."/>
            <person name="Jones R.C."/>
            <person name="Nixon B."/>
            <person name="Dacheux J.L."/>
            <person name="Niwa H."/>
            <person name="Sekita Y."/>
            <person name="Huang X."/>
            <person name="Stark A."/>
            <person name="Kheradpour P."/>
            <person name="Kellis M."/>
            <person name="Flicek P."/>
            <person name="Chen Y."/>
            <person name="Webber C."/>
            <person name="Hardison R."/>
            <person name="Nelson J."/>
            <person name="Hallsworth-Pepin K."/>
            <person name="Delehaunty K."/>
            <person name="Markovic C."/>
            <person name="Minx P."/>
            <person name="Feng Y."/>
            <person name="Kremitzki C."/>
            <person name="Mitreva M."/>
            <person name="Glasscock J."/>
            <person name="Wylie T."/>
            <person name="Wohldmann P."/>
            <person name="Thiru P."/>
            <person name="Nhan M.N."/>
            <person name="Pohl C.S."/>
            <person name="Smith S.M."/>
            <person name="Hou S."/>
            <person name="Nefedov M."/>
            <person name="de Jong P.J."/>
            <person name="Renfree M.B."/>
            <person name="Mardis E.R."/>
            <person name="Wilson R.K."/>
        </authorList>
    </citation>
    <scope>NUCLEOTIDE SEQUENCE [LARGE SCALE GENOMIC DNA]</scope>
    <source>
        <strain evidence="13 14">Glennie</strain>
    </source>
</reference>
<keyword evidence="14" id="KW-1185">Reference proteome</keyword>
<keyword evidence="8" id="KW-1015">Disulfide bond</keyword>
<evidence type="ECO:0008006" key="15">
    <source>
        <dbReference type="Google" id="ProtNLM"/>
    </source>
</evidence>
<dbReference type="InterPro" id="IPR014716">
    <property type="entry name" value="Fibrinogen_a/b/g_C_1"/>
</dbReference>
<feature type="domain" description="Fibronectin type-III" evidence="11">
    <location>
        <begin position="994"/>
        <end position="1081"/>
    </location>
</feature>
<feature type="domain" description="Fibronectin type-III" evidence="11">
    <location>
        <begin position="639"/>
        <end position="732"/>
    </location>
</feature>
<keyword evidence="7" id="KW-0130">Cell adhesion</keyword>
<feature type="region of interest" description="Disordered" evidence="10">
    <location>
        <begin position="728"/>
        <end position="758"/>
    </location>
</feature>
<keyword evidence="4" id="KW-0245">EGF-like domain</keyword>
<evidence type="ECO:0000256" key="4">
    <source>
        <dbReference type="ARBA" id="ARBA00022536"/>
    </source>
</evidence>
<reference evidence="13" key="3">
    <citation type="submission" date="2025-09" db="UniProtKB">
        <authorList>
            <consortium name="Ensembl"/>
        </authorList>
    </citation>
    <scope>IDENTIFICATION</scope>
    <source>
        <strain evidence="13">Glennie</strain>
    </source>
</reference>
<dbReference type="eggNOG" id="KOG2579">
    <property type="taxonomic scope" value="Eukaryota"/>
</dbReference>
<name>F7F448_ORNAN</name>
<keyword evidence="2" id="KW-0964">Secreted</keyword>
<dbReference type="FunFam" id="3.90.215.10:FF:000001">
    <property type="entry name" value="Tenascin isoform 1"/>
    <property type="match status" value="1"/>
</dbReference>
<feature type="domain" description="Fibrinogen C-terminal" evidence="12">
    <location>
        <begin position="1645"/>
        <end position="1857"/>
    </location>
</feature>
<feature type="domain" description="Fibronectin type-III" evidence="11">
    <location>
        <begin position="126"/>
        <end position="214"/>
    </location>
</feature>
<keyword evidence="9" id="KW-0325">Glycoprotein</keyword>
<feature type="region of interest" description="Disordered" evidence="10">
    <location>
        <begin position="210"/>
        <end position="249"/>
    </location>
</feature>
<feature type="region of interest" description="Disordered" evidence="10">
    <location>
        <begin position="322"/>
        <end position="345"/>
    </location>
</feature>
<dbReference type="InterPro" id="IPR003961">
    <property type="entry name" value="FN3_dom"/>
</dbReference>
<dbReference type="CDD" id="cd00063">
    <property type="entry name" value="FN3"/>
    <property type="match status" value="16"/>
</dbReference>
<dbReference type="GO" id="GO:0005615">
    <property type="term" value="C:extracellular space"/>
    <property type="evidence" value="ECO:0000318"/>
    <property type="project" value="GO_Central"/>
</dbReference>
<feature type="domain" description="Fibronectin type-III" evidence="11">
    <location>
        <begin position="435"/>
        <end position="526"/>
    </location>
</feature>
<keyword evidence="3" id="KW-0272">Extracellular matrix</keyword>
<dbReference type="PROSITE" id="PS51406">
    <property type="entry name" value="FIBRINOGEN_C_2"/>
    <property type="match status" value="1"/>
</dbReference>
<dbReference type="PROSITE" id="PS50853">
    <property type="entry name" value="FN3"/>
    <property type="match status" value="16"/>
</dbReference>
<keyword evidence="6" id="KW-0677">Repeat</keyword>
<dbReference type="InterPro" id="IPR036116">
    <property type="entry name" value="FN3_sf"/>
</dbReference>
<dbReference type="InterPro" id="IPR002181">
    <property type="entry name" value="Fibrinogen_a/b/g_C_dom"/>
</dbReference>
<feature type="compositionally biased region" description="Pro residues" evidence="10">
    <location>
        <begin position="13"/>
        <end position="23"/>
    </location>
</feature>
<feature type="domain" description="Fibronectin type-III" evidence="11">
    <location>
        <begin position="743"/>
        <end position="838"/>
    </location>
</feature>
<feature type="domain" description="Fibronectin type-III" evidence="11">
    <location>
        <begin position="851"/>
        <end position="941"/>
    </location>
</feature>
<feature type="domain" description="Fibronectin type-III" evidence="11">
    <location>
        <begin position="336"/>
        <end position="430"/>
    </location>
</feature>
<feature type="domain" description="Fibronectin type-III" evidence="11">
    <location>
        <begin position="541"/>
        <end position="638"/>
    </location>
</feature>
<dbReference type="Proteomes" id="UP000002279">
    <property type="component" value="Chromosome X5"/>
</dbReference>
<dbReference type="GO" id="GO:0007155">
    <property type="term" value="P:cell adhesion"/>
    <property type="evidence" value="ECO:0007669"/>
    <property type="project" value="UniProtKB-KW"/>
</dbReference>
<dbReference type="PROSITE" id="PS00514">
    <property type="entry name" value="FIBRINOGEN_C_1"/>
    <property type="match status" value="1"/>
</dbReference>
<feature type="domain" description="Fibronectin type-III" evidence="11">
    <location>
        <begin position="1285"/>
        <end position="1380"/>
    </location>
</feature>
<feature type="region of interest" description="Disordered" evidence="10">
    <location>
        <begin position="518"/>
        <end position="559"/>
    </location>
</feature>
<dbReference type="Bgee" id="ENSOANG00000000594">
    <property type="expression patterns" value="Expressed in fibroblast and 7 other cell types or tissues"/>
</dbReference>
<evidence type="ECO:0000313" key="13">
    <source>
        <dbReference type="Ensembl" id="ENSOANP00000000936.3"/>
    </source>
</evidence>
<comment type="subcellular location">
    <subcellularLocation>
        <location evidence="1">Secreted</location>
        <location evidence="1">Extracellular space</location>
        <location evidence="1">Extracellular matrix</location>
    </subcellularLocation>
</comment>
<evidence type="ECO:0000256" key="9">
    <source>
        <dbReference type="ARBA" id="ARBA00023180"/>
    </source>
</evidence>
<dbReference type="SMART" id="SM00186">
    <property type="entry name" value="FBG"/>
    <property type="match status" value="1"/>
</dbReference>
<dbReference type="GeneTree" id="ENSGT00940000155565"/>
<feature type="compositionally biased region" description="Pro residues" evidence="10">
    <location>
        <begin position="224"/>
        <end position="233"/>
    </location>
</feature>
<evidence type="ECO:0000256" key="3">
    <source>
        <dbReference type="ARBA" id="ARBA00022530"/>
    </source>
</evidence>
<dbReference type="CDD" id="cd00087">
    <property type="entry name" value="FReD"/>
    <property type="match status" value="1"/>
</dbReference>
<sequence length="1865" mass="203922">APGDEEMLTSEPPTEPLTEPPSKPHLGEPWVTDVTPDSLRLSWTVPEGRFDSFLVQYKDADGRPQAVRVGGDQTEVTVSGLEPEHKYKLNLYGLHGKQRVGPIPVVGVTAPRDEEPPTPEPTAEPRLGEPSVTDVTPDSLRLSWTVPEGRFDSFLVQYKDADGRPQAVRVGGDQTEVTVSGLEPDRKYKLNLYGLRGRQRVGPMSVVGVTAPGDEGLLTSEPTTEPPTEPPSEPRLGEPSVTDVTPDSLSLSWTVPEGRFDSFLVQYKDADGRPQAVRVGGDQTEVTVSGLEPDRKYKLNLYGLRGRQRVGPMSVVGVTDEGLLTSEPTTEPPTEPPSEPRLGELSVTDVTPDSLSLSWTVHEGPFDSFVVQYEDTDRQPRTVRVRGDQTELTVSGLEPDRKYTMNLYGLHGPERVGPVSVVGETAPQEEIPSPAPRLGQLLVSDKTPDSLSLSWTVPEGRFDSFVIQYKGRDGRPQAVPVAGDRTEVTVSGLEPSKKYKMNLFGFLGKQRVGPVSAVGVTEEEEETQTSPAPAPYEAPEPPTKPRLGEVSVTDETPDSLRLSWTVPEGRFDSFLVQYKDRDGRPQAVPVGGDQTEVTVSGLEPDRKYKMNLYGLHDKQRVGPVSVVGETAPLQKVPAPPAKPRLGEVSVTDETPDSLRLSWTVPEGRFDSFLVRYRDADGRPQTVPVGSDQTEVTVSGLEPDQTYEMHFYGLHGDERVGPVSVVGVTAPQERKTPTTEAPEPPAKPRLGEPSVTDVTPDSLRLSWTVPEGRFDSFLVQYKDADGRPQAVRVGGDQTEVTVSGLEPDRKYKMNLFGLRGKQRVGPASVVGVTGQSPQEEETPTTIRVPEPRLGELSVTDETPDSLRLSWTVPEGRFDSFLVQYKDRDGRPQAVPVGGDRTEVTVSGLDPNRKYKFLLFGLSGGKRRGPVAADAKTPSLPPLSLPPSSLSQPPPPPAPVPSPIRMSCSLTASFPFLPHERTSLCLSVPASKPSPRLGEMSVSDATPDSLRLSWTVPEGHFDSFLVQYKDAGGRPQVVRVGGDRTEVTVSGLEPARKYRFLLHGLSGKKRLGSITADGTTAPEPRLGELSVTDETPVSLRLSWTVPEGRFDSFLVQYRDGDGRPREVPIRGDQTEVTVADLEPDRKYEFFLYGLRGGKRLGPVDAVGETEEEEEPPTPLTVTEPPAPSVEPRLGELSVSDVTPDSLRLSWTVPEGRFDSFLVQHKDRYGRPRTTSVGGDQTEVTVSDLEPDSMYKFLVFGLRGRRRFGPISADAATEPAPVGEFEGHLSHLVVSDVTTSSLRLSWEAPPDSFDAFVLRYGAPLPGLLEPPPLLREQKVPGSRRTTVLRDLRPGTLYTLSLDGLRQNIKADTLRGSTRTLSPVLESPRDLKFSDVGESSAKVSWTLPPTRVERFKISYQLADGGSPNVMVDGLRREERLTGLVPGARYEVTVVSVRGFEESEPLTGFLVTVPDGPTQLRALNVTDGAALLQWRPPEAPVDGYDVRVTAPKAPPHTASVPGSSVSYPLHDLRLQTNYTATVRGLRGPNVTSPAKVTFTTGLNGPQDLRALEVKPRSALLTWTEPQPPPTGYLLGYDAPGGQTQEVLLPGGVTAHRLGGLYPATQYSVRLQAVRGDSLTPPVPAVFTTGGLKVPFPRDCGEEMQNGPARSRHATVFLNGNRERPLEVFCDMETDGGGWLVFQRRTDGHTDFWRDWADYAQGFGNLSGEFWLALHNLTQAGDYSMRVDLRAGDEAVFAEYDSFSVAAGSQYYRLHLEGYHGTAGDSMSYHSGSVFSTRDRDPNNLLIPCAISYHGGWWYRNCHYANLNGLYGSSVDHQGVSWHSWKGFEFSVPFTEMKMRPRGYLPPSRGA</sequence>
<dbReference type="SUPFAM" id="SSF56496">
    <property type="entry name" value="Fibrinogen C-terminal domain-like"/>
    <property type="match status" value="1"/>
</dbReference>
<feature type="region of interest" description="Disordered" evidence="10">
    <location>
        <begin position="1163"/>
        <end position="1186"/>
    </location>
</feature>
<accession>F7F448</accession>
<feature type="region of interest" description="Disordered" evidence="10">
    <location>
        <begin position="107"/>
        <end position="138"/>
    </location>
</feature>
<evidence type="ECO:0000259" key="11">
    <source>
        <dbReference type="PROSITE" id="PS50853"/>
    </source>
</evidence>
<dbReference type="Pfam" id="PF00147">
    <property type="entry name" value="Fibrinogen_C"/>
    <property type="match status" value="1"/>
</dbReference>
<feature type="region of interest" description="Disordered" evidence="10">
    <location>
        <begin position="1"/>
        <end position="30"/>
    </location>
</feature>
<dbReference type="Gene3D" id="3.90.215.10">
    <property type="entry name" value="Gamma Fibrinogen, chain A, domain 1"/>
    <property type="match status" value="1"/>
</dbReference>
<dbReference type="InterPro" id="IPR050991">
    <property type="entry name" value="ECM_Regulatory_Proteins"/>
</dbReference>